<evidence type="ECO:0000259" key="10">
    <source>
        <dbReference type="Pfam" id="PF03800"/>
    </source>
</evidence>
<evidence type="ECO:0000256" key="6">
    <source>
        <dbReference type="ARBA" id="ARBA00023054"/>
    </source>
</evidence>
<organism evidence="11 12">
    <name type="scientific">Penaeus vannamei</name>
    <name type="common">Whiteleg shrimp</name>
    <name type="synonym">Litopenaeus vannamei</name>
    <dbReference type="NCBI Taxonomy" id="6689"/>
    <lineage>
        <taxon>Eukaryota</taxon>
        <taxon>Metazoa</taxon>
        <taxon>Ecdysozoa</taxon>
        <taxon>Arthropoda</taxon>
        <taxon>Crustacea</taxon>
        <taxon>Multicrustacea</taxon>
        <taxon>Malacostraca</taxon>
        <taxon>Eumalacostraca</taxon>
        <taxon>Eucarida</taxon>
        <taxon>Decapoda</taxon>
        <taxon>Dendrobranchiata</taxon>
        <taxon>Penaeoidea</taxon>
        <taxon>Penaeidae</taxon>
        <taxon>Penaeus</taxon>
    </lineage>
</organism>
<comment type="subcellular location">
    <subcellularLocation>
        <location evidence="1">Chromosome</location>
        <location evidence="1">Centromere</location>
    </subcellularLocation>
</comment>
<evidence type="ECO:0000256" key="2">
    <source>
        <dbReference type="ARBA" id="ARBA00005498"/>
    </source>
</evidence>
<comment type="caution">
    <text evidence="11">The sequence shown here is derived from an EMBL/GenBank/DDBJ whole genome shotgun (WGS) entry which is preliminary data.</text>
</comment>
<keyword evidence="3" id="KW-0158">Chromosome</keyword>
<evidence type="ECO:0000256" key="4">
    <source>
        <dbReference type="ARBA" id="ARBA00022618"/>
    </source>
</evidence>
<dbReference type="Gene3D" id="1.10.418.60">
    <property type="entry name" value="Ncd80 complex, Nuf2 subunit"/>
    <property type="match status" value="1"/>
</dbReference>
<dbReference type="Pfam" id="PF03800">
    <property type="entry name" value="Nuf2"/>
    <property type="match status" value="1"/>
</dbReference>
<reference evidence="11 12" key="1">
    <citation type="submission" date="2018-04" db="EMBL/GenBank/DDBJ databases">
        <authorList>
            <person name="Zhang X."/>
            <person name="Yuan J."/>
            <person name="Li F."/>
            <person name="Xiang J."/>
        </authorList>
    </citation>
    <scope>NUCLEOTIDE SEQUENCE [LARGE SCALE GENOMIC DNA]</scope>
    <source>
        <tissue evidence="11">Muscle</tissue>
    </source>
</reference>
<name>A0A423SEZ9_PENVA</name>
<evidence type="ECO:0000313" key="12">
    <source>
        <dbReference type="Proteomes" id="UP000283509"/>
    </source>
</evidence>
<keyword evidence="4" id="KW-0132">Cell division</keyword>
<evidence type="ECO:0000256" key="3">
    <source>
        <dbReference type="ARBA" id="ARBA00022454"/>
    </source>
</evidence>
<keyword evidence="8" id="KW-0137">Centromere</keyword>
<keyword evidence="5" id="KW-0498">Mitosis</keyword>
<feature type="coiled-coil region" evidence="9">
    <location>
        <begin position="115"/>
        <end position="263"/>
    </location>
</feature>
<dbReference type="GO" id="GO:0051301">
    <property type="term" value="P:cell division"/>
    <property type="evidence" value="ECO:0007669"/>
    <property type="project" value="UniProtKB-KW"/>
</dbReference>
<keyword evidence="6 9" id="KW-0175">Coiled coil</keyword>
<comment type="similarity">
    <text evidence="2">Belongs to the NUF2 family.</text>
</comment>
<evidence type="ECO:0000313" key="11">
    <source>
        <dbReference type="EMBL" id="ROT62799.1"/>
    </source>
</evidence>
<feature type="coiled-coil region" evidence="9">
    <location>
        <begin position="310"/>
        <end position="411"/>
    </location>
</feature>
<reference evidence="11 12" key="2">
    <citation type="submission" date="2019-01" db="EMBL/GenBank/DDBJ databases">
        <title>The decoding of complex shrimp genome reveals the adaptation for benthos swimmer, frequently molting mechanism and breeding impact on genome.</title>
        <authorList>
            <person name="Sun Y."/>
            <person name="Gao Y."/>
            <person name="Yu Y."/>
        </authorList>
    </citation>
    <scope>NUCLEOTIDE SEQUENCE [LARGE SCALE GENOMIC DNA]</scope>
    <source>
        <tissue evidence="11">Muscle</tissue>
    </source>
</reference>
<keyword evidence="7" id="KW-0131">Cell cycle</keyword>
<protein>
    <submittedName>
        <fullName evidence="11">Putative kinetochore protein Nuf2-A isoform X1</fullName>
    </submittedName>
</protein>
<keyword evidence="12" id="KW-1185">Reference proteome</keyword>
<evidence type="ECO:0000256" key="5">
    <source>
        <dbReference type="ARBA" id="ARBA00022776"/>
    </source>
</evidence>
<dbReference type="InterPro" id="IPR038275">
    <property type="entry name" value="Nuf2_N_sf"/>
</dbReference>
<dbReference type="AlphaFoldDB" id="A0A423SEZ9"/>
<dbReference type="InterPro" id="IPR005549">
    <property type="entry name" value="Kinetochore_Nuf2_N"/>
</dbReference>
<evidence type="ECO:0000256" key="8">
    <source>
        <dbReference type="ARBA" id="ARBA00023328"/>
    </source>
</evidence>
<evidence type="ECO:0000256" key="7">
    <source>
        <dbReference type="ARBA" id="ARBA00023306"/>
    </source>
</evidence>
<dbReference type="GO" id="GO:0031262">
    <property type="term" value="C:Ndc80 complex"/>
    <property type="evidence" value="ECO:0007669"/>
    <property type="project" value="InterPro"/>
</dbReference>
<sequence>MRVPSLNGPPWPACYRHTSAAFLRAVTRVSLPLLLSFGSLPCLYLSLPFDVSESVQQYPDMYRLVMRTMALAKVINRFLKMMYNDDSFMSADLFDPKPRRTRRFFSLMMEFYYAANESTEQMNAIEEQVEIKREAREKQKENIEKNIAKLRQLKMENAENQIREEQELKRIAEVKEDLQKQQDVKLNLKSQLDEVKMIIATLVTTMKDVELEIIEGKERIEKLAGQVVQASERQEIEERERKLAIYKNNNESRSRRLAELKQSLQTFPSVYDLVKEQLLGVMQEIQQGVAKQKECLAELSQKDRSKGLVLEETEDIAMKIQQLMEQLASKQEKISQLHLSWKLKKESLQHEVNQRKSTLEEFRRNQTEDEIVLQDLEAEHARMSHETQQLKEQMEKHNSELQTVLTDLTETIYQAKGNNLHETLPSLQMNKC</sequence>
<dbReference type="EMBL" id="QCYY01003550">
    <property type="protein sequence ID" value="ROT62799.1"/>
    <property type="molecule type" value="Genomic_DNA"/>
</dbReference>
<feature type="domain" description="Kinetochore protein Nuf2 N-terminal" evidence="10">
    <location>
        <begin position="52"/>
        <end position="128"/>
    </location>
</feature>
<dbReference type="OrthoDB" id="8194677at2759"/>
<proteinExistence type="inferred from homology"/>
<gene>
    <name evidence="11" type="ORF">C7M84_019343</name>
</gene>
<accession>A0A423SEZ9</accession>
<dbReference type="Proteomes" id="UP000283509">
    <property type="component" value="Unassembled WGS sequence"/>
</dbReference>
<evidence type="ECO:0000256" key="9">
    <source>
        <dbReference type="SAM" id="Coils"/>
    </source>
</evidence>
<evidence type="ECO:0000256" key="1">
    <source>
        <dbReference type="ARBA" id="ARBA00004584"/>
    </source>
</evidence>